<sequence length="72" mass="8167">MWSMWVHIGSGNANFFFAIVWVFAIAQIFIAADLISSFLRAEIVEDNGGEEEIEKRFEGIKLLNICPFTISL</sequence>
<evidence type="ECO:0000313" key="2">
    <source>
        <dbReference type="Proteomes" id="UP001497535"/>
    </source>
</evidence>
<comment type="caution">
    <text evidence="1">The sequence shown here is derived from an EMBL/GenBank/DDBJ whole genome shotgun (WGS) entry which is preliminary data.</text>
</comment>
<organism evidence="1 2">
    <name type="scientific">Meloidogyne enterolobii</name>
    <name type="common">Root-knot nematode worm</name>
    <name type="synonym">Meloidogyne mayaguensis</name>
    <dbReference type="NCBI Taxonomy" id="390850"/>
    <lineage>
        <taxon>Eukaryota</taxon>
        <taxon>Metazoa</taxon>
        <taxon>Ecdysozoa</taxon>
        <taxon>Nematoda</taxon>
        <taxon>Chromadorea</taxon>
        <taxon>Rhabditida</taxon>
        <taxon>Tylenchina</taxon>
        <taxon>Tylenchomorpha</taxon>
        <taxon>Tylenchoidea</taxon>
        <taxon>Meloidogynidae</taxon>
        <taxon>Meloidogyninae</taxon>
        <taxon>Meloidogyne</taxon>
    </lineage>
</organism>
<keyword evidence="2" id="KW-1185">Reference proteome</keyword>
<accession>A0ACB0ZPX1</accession>
<dbReference type="EMBL" id="CAVMJV010000043">
    <property type="protein sequence ID" value="CAK5081011.1"/>
    <property type="molecule type" value="Genomic_DNA"/>
</dbReference>
<proteinExistence type="predicted"/>
<reference evidence="1" key="1">
    <citation type="submission" date="2023-11" db="EMBL/GenBank/DDBJ databases">
        <authorList>
            <person name="Poullet M."/>
        </authorList>
    </citation>
    <scope>NUCLEOTIDE SEQUENCE</scope>
    <source>
        <strain evidence="1">E1834</strain>
    </source>
</reference>
<name>A0ACB0ZPX1_MELEN</name>
<evidence type="ECO:0000313" key="1">
    <source>
        <dbReference type="EMBL" id="CAK5081011.1"/>
    </source>
</evidence>
<dbReference type="Proteomes" id="UP001497535">
    <property type="component" value="Unassembled WGS sequence"/>
</dbReference>
<gene>
    <name evidence="1" type="ORF">MENTE1834_LOCUS28224</name>
</gene>
<protein>
    <submittedName>
        <fullName evidence="1">Uncharacterized protein</fullName>
    </submittedName>
</protein>